<dbReference type="RefSeq" id="WP_115026463.1">
    <property type="nucleotide sequence ID" value="NZ_UGHZ01000001.1"/>
</dbReference>
<feature type="transmembrane region" description="Helical" evidence="1">
    <location>
        <begin position="92"/>
        <end position="112"/>
    </location>
</feature>
<dbReference type="PANTHER" id="PTHR42709">
    <property type="entry name" value="ALKALINE PHOSPHATASE LIKE PROTEIN"/>
    <property type="match status" value="1"/>
</dbReference>
<dbReference type="PANTHER" id="PTHR42709:SF4">
    <property type="entry name" value="INNER MEMBRANE PROTEIN YQAA"/>
    <property type="match status" value="1"/>
</dbReference>
<feature type="domain" description="VTT" evidence="2">
    <location>
        <begin position="33"/>
        <end position="140"/>
    </location>
</feature>
<accession>A0A377JQ72</accession>
<evidence type="ECO:0000313" key="4">
    <source>
        <dbReference type="Proteomes" id="UP000255335"/>
    </source>
</evidence>
<dbReference type="Proteomes" id="UP000255335">
    <property type="component" value="Unassembled WGS sequence"/>
</dbReference>
<feature type="transmembrane region" description="Helical" evidence="1">
    <location>
        <begin position="45"/>
        <end position="71"/>
    </location>
</feature>
<keyword evidence="1" id="KW-1133">Transmembrane helix</keyword>
<dbReference type="InterPro" id="IPR032816">
    <property type="entry name" value="VTT_dom"/>
</dbReference>
<sequence>MAEYYEYGLIGLFAVCFMASTLYPLGSEAFVVGFVAVGFEPLAVWAVASCGNTLGSLSTYYLAYFGGYKMIMRFFPKAWDKISTLAPKIQKYGFVYAFFVFLPFVGDVFALALGLVRYSQILCVLGIALGKMARYALLVVPFVL</sequence>
<dbReference type="InterPro" id="IPR051311">
    <property type="entry name" value="DedA_domain"/>
</dbReference>
<feature type="transmembrane region" description="Helical" evidence="1">
    <location>
        <begin position="7"/>
        <end position="25"/>
    </location>
</feature>
<organism evidence="3 4">
    <name type="scientific">Helicobacter cinaedi</name>
    <dbReference type="NCBI Taxonomy" id="213"/>
    <lineage>
        <taxon>Bacteria</taxon>
        <taxon>Pseudomonadati</taxon>
        <taxon>Campylobacterota</taxon>
        <taxon>Epsilonproteobacteria</taxon>
        <taxon>Campylobacterales</taxon>
        <taxon>Helicobacteraceae</taxon>
        <taxon>Helicobacter</taxon>
    </lineage>
</organism>
<feature type="transmembrane region" description="Helical" evidence="1">
    <location>
        <begin position="118"/>
        <end position="143"/>
    </location>
</feature>
<name>A0A377JQ72_9HELI</name>
<keyword evidence="1" id="KW-0812">Transmembrane</keyword>
<gene>
    <name evidence="3" type="primary">yqaA</name>
    <name evidence="3" type="ORF">NCTC12221_01336</name>
</gene>
<protein>
    <submittedName>
        <fullName evidence="3">Putative integral membrane protein</fullName>
    </submittedName>
</protein>
<proteinExistence type="predicted"/>
<dbReference type="EMBL" id="UGHZ01000001">
    <property type="protein sequence ID" value="STP09878.1"/>
    <property type="molecule type" value="Genomic_DNA"/>
</dbReference>
<reference evidence="3 4" key="1">
    <citation type="submission" date="2018-06" db="EMBL/GenBank/DDBJ databases">
        <authorList>
            <consortium name="Pathogen Informatics"/>
            <person name="Doyle S."/>
        </authorList>
    </citation>
    <scope>NUCLEOTIDE SEQUENCE [LARGE SCALE GENOMIC DNA]</scope>
    <source>
        <strain evidence="3 4">NCTC12221</strain>
    </source>
</reference>
<evidence type="ECO:0000313" key="3">
    <source>
        <dbReference type="EMBL" id="STP09878.1"/>
    </source>
</evidence>
<evidence type="ECO:0000256" key="1">
    <source>
        <dbReference type="SAM" id="Phobius"/>
    </source>
</evidence>
<keyword evidence="1" id="KW-0472">Membrane</keyword>
<evidence type="ECO:0000259" key="2">
    <source>
        <dbReference type="Pfam" id="PF09335"/>
    </source>
</evidence>
<dbReference type="AlphaFoldDB" id="A0A377JQ72"/>
<dbReference type="Pfam" id="PF09335">
    <property type="entry name" value="VTT_dom"/>
    <property type="match status" value="1"/>
</dbReference>